<dbReference type="EMBL" id="JAZHFS010000001">
    <property type="protein sequence ID" value="MEF2110868.1"/>
    <property type="molecule type" value="Genomic_DNA"/>
</dbReference>
<dbReference type="CDD" id="cd06171">
    <property type="entry name" value="Sigma70_r4"/>
    <property type="match status" value="1"/>
</dbReference>
<feature type="domain" description="RNA polymerase sigma factor 70 region 4 type 2" evidence="6">
    <location>
        <begin position="139"/>
        <end position="187"/>
    </location>
</feature>
<dbReference type="Pfam" id="PF08281">
    <property type="entry name" value="Sigma70_r4_2"/>
    <property type="match status" value="1"/>
</dbReference>
<gene>
    <name evidence="7" type="ORF">SJI18_00935</name>
</gene>
<feature type="domain" description="RNA polymerase sigma-70 region 2" evidence="5">
    <location>
        <begin position="21"/>
        <end position="85"/>
    </location>
</feature>
<protein>
    <submittedName>
        <fullName evidence="7">Sigma-70 family RNA polymerase sigma factor</fullName>
    </submittedName>
</protein>
<evidence type="ECO:0000259" key="6">
    <source>
        <dbReference type="Pfam" id="PF08281"/>
    </source>
</evidence>
<dbReference type="Pfam" id="PF04542">
    <property type="entry name" value="Sigma70_r2"/>
    <property type="match status" value="1"/>
</dbReference>
<keyword evidence="2" id="KW-0731">Sigma factor</keyword>
<name>A0ABU7UI19_9CLOT</name>
<evidence type="ECO:0000313" key="7">
    <source>
        <dbReference type="EMBL" id="MEF2110868.1"/>
    </source>
</evidence>
<keyword evidence="8" id="KW-1185">Reference proteome</keyword>
<proteinExistence type="predicted"/>
<dbReference type="InterPro" id="IPR014284">
    <property type="entry name" value="RNA_pol_sigma-70_dom"/>
</dbReference>
<dbReference type="PANTHER" id="PTHR43133:SF8">
    <property type="entry name" value="RNA POLYMERASE SIGMA FACTOR HI_1459-RELATED"/>
    <property type="match status" value="1"/>
</dbReference>
<evidence type="ECO:0000259" key="5">
    <source>
        <dbReference type="Pfam" id="PF04542"/>
    </source>
</evidence>
<reference evidence="7 8" key="1">
    <citation type="submission" date="2023-11" db="EMBL/GenBank/DDBJ databases">
        <title>Draft genome sequence of a psychrophilic Clostridium strain from permafrost water brine.</title>
        <authorList>
            <person name="Shcherbakova V.A."/>
            <person name="Trubitsyn V.E."/>
            <person name="Zakharyuk A.G."/>
        </authorList>
    </citation>
    <scope>NUCLEOTIDE SEQUENCE [LARGE SCALE GENOMIC DNA]</scope>
    <source>
        <strain evidence="7 8">14F</strain>
    </source>
</reference>
<keyword evidence="4" id="KW-0804">Transcription</keyword>
<keyword evidence="3" id="KW-0238">DNA-binding</keyword>
<evidence type="ECO:0000256" key="3">
    <source>
        <dbReference type="ARBA" id="ARBA00023125"/>
    </source>
</evidence>
<comment type="caution">
    <text evidence="7">The sequence shown here is derived from an EMBL/GenBank/DDBJ whole genome shotgun (WGS) entry which is preliminary data.</text>
</comment>
<evidence type="ECO:0000256" key="4">
    <source>
        <dbReference type="ARBA" id="ARBA00023163"/>
    </source>
</evidence>
<sequence>MQEELIQQFKNGNRQAGDDYYKANLGLVYRIAIKYKNLSIDEEEILAIVNQAFAYSLKKVNLKKAKFSTYFEIVSKGLILRHFRDCERNIRTQRRDVTSKKIVYCDSLDEVLFQSETKDITKGDSIGTDDDCTSVLVCEALNKLNKRDRQAFELKLYRGLSQTQIAKLLETSQVDISRRLIRAKQRLKVILKEVS</sequence>
<evidence type="ECO:0000313" key="8">
    <source>
        <dbReference type="Proteomes" id="UP001498469"/>
    </source>
</evidence>
<dbReference type="NCBIfam" id="TIGR02937">
    <property type="entry name" value="sigma70-ECF"/>
    <property type="match status" value="1"/>
</dbReference>
<evidence type="ECO:0000256" key="2">
    <source>
        <dbReference type="ARBA" id="ARBA00023082"/>
    </source>
</evidence>
<accession>A0ABU7UI19</accession>
<evidence type="ECO:0000256" key="1">
    <source>
        <dbReference type="ARBA" id="ARBA00023015"/>
    </source>
</evidence>
<dbReference type="InterPro" id="IPR039425">
    <property type="entry name" value="RNA_pol_sigma-70-like"/>
</dbReference>
<dbReference type="RefSeq" id="WP_216247480.1">
    <property type="nucleotide sequence ID" value="NZ_JAZHFS010000001.1"/>
</dbReference>
<keyword evidence="1" id="KW-0805">Transcription regulation</keyword>
<dbReference type="InterPro" id="IPR007627">
    <property type="entry name" value="RNA_pol_sigma70_r2"/>
</dbReference>
<dbReference type="InterPro" id="IPR013249">
    <property type="entry name" value="RNA_pol_sigma70_r4_t2"/>
</dbReference>
<dbReference type="PANTHER" id="PTHR43133">
    <property type="entry name" value="RNA POLYMERASE ECF-TYPE SIGMA FACTO"/>
    <property type="match status" value="1"/>
</dbReference>
<dbReference type="Proteomes" id="UP001498469">
    <property type="component" value="Unassembled WGS sequence"/>
</dbReference>
<organism evidence="7 8">
    <name type="scientific">Clostridium frigoriphilum</name>
    <dbReference type="NCBI Taxonomy" id="443253"/>
    <lineage>
        <taxon>Bacteria</taxon>
        <taxon>Bacillati</taxon>
        <taxon>Bacillota</taxon>
        <taxon>Clostridia</taxon>
        <taxon>Eubacteriales</taxon>
        <taxon>Clostridiaceae</taxon>
        <taxon>Clostridium</taxon>
    </lineage>
</organism>